<feature type="compositionally biased region" description="Polar residues" evidence="1">
    <location>
        <begin position="17"/>
        <end position="29"/>
    </location>
</feature>
<comment type="caution">
    <text evidence="2">The sequence shown here is derived from an EMBL/GenBank/DDBJ whole genome shotgun (WGS) entry which is preliminary data.</text>
</comment>
<feature type="non-terminal residue" evidence="2">
    <location>
        <position position="1"/>
    </location>
</feature>
<evidence type="ECO:0000256" key="1">
    <source>
        <dbReference type="SAM" id="MobiDB-lite"/>
    </source>
</evidence>
<reference evidence="2" key="1">
    <citation type="submission" date="2023-04" db="EMBL/GenBank/DDBJ databases">
        <title>Chromosome-level genome of Chaenocephalus aceratus.</title>
        <authorList>
            <person name="Park H."/>
        </authorList>
    </citation>
    <scope>NUCLEOTIDE SEQUENCE</scope>
    <source>
        <strain evidence="2">DE</strain>
        <tissue evidence="2">Muscle</tissue>
    </source>
</reference>
<dbReference type="AlphaFoldDB" id="A0AAD9BC77"/>
<name>A0AAD9BC77_DISEL</name>
<evidence type="ECO:0000313" key="3">
    <source>
        <dbReference type="Proteomes" id="UP001228049"/>
    </source>
</evidence>
<dbReference type="EMBL" id="JASDAP010000025">
    <property type="protein sequence ID" value="KAK1880561.1"/>
    <property type="molecule type" value="Genomic_DNA"/>
</dbReference>
<feature type="region of interest" description="Disordered" evidence="1">
    <location>
        <begin position="1"/>
        <end position="29"/>
    </location>
</feature>
<evidence type="ECO:0000313" key="2">
    <source>
        <dbReference type="EMBL" id="KAK1880561.1"/>
    </source>
</evidence>
<accession>A0AAD9BC77</accession>
<proteinExistence type="predicted"/>
<keyword evidence="3" id="KW-1185">Reference proteome</keyword>
<dbReference type="Proteomes" id="UP001228049">
    <property type="component" value="Unassembled WGS sequence"/>
</dbReference>
<feature type="compositionally biased region" description="Basic and acidic residues" evidence="1">
    <location>
        <begin position="1"/>
        <end position="16"/>
    </location>
</feature>
<protein>
    <submittedName>
        <fullName evidence="2">Chromatin-remodeling ATPase INO80</fullName>
    </submittedName>
</protein>
<organism evidence="2 3">
    <name type="scientific">Dissostichus eleginoides</name>
    <name type="common">Patagonian toothfish</name>
    <name type="synonym">Dissostichus amissus</name>
    <dbReference type="NCBI Taxonomy" id="100907"/>
    <lineage>
        <taxon>Eukaryota</taxon>
        <taxon>Metazoa</taxon>
        <taxon>Chordata</taxon>
        <taxon>Craniata</taxon>
        <taxon>Vertebrata</taxon>
        <taxon>Euteleostomi</taxon>
        <taxon>Actinopterygii</taxon>
        <taxon>Neopterygii</taxon>
        <taxon>Teleostei</taxon>
        <taxon>Neoteleostei</taxon>
        <taxon>Acanthomorphata</taxon>
        <taxon>Eupercaria</taxon>
        <taxon>Perciformes</taxon>
        <taxon>Notothenioidei</taxon>
        <taxon>Nototheniidae</taxon>
        <taxon>Dissostichus</taxon>
    </lineage>
</organism>
<gene>
    <name evidence="2" type="ORF">KUDE01_026085</name>
</gene>
<sequence length="93" mass="10402">MEPAVDDRALQRHGSTDCEQLLSSPASASQPITSCAIQRQLQTPVETTLNTEHYHIFLVRFKQAILRRVLWNTLPLAPITLHSLGGYQGPLPR</sequence>